<dbReference type="Proteomes" id="UP001215280">
    <property type="component" value="Unassembled WGS sequence"/>
</dbReference>
<evidence type="ECO:0000313" key="3">
    <source>
        <dbReference type="Proteomes" id="UP001215280"/>
    </source>
</evidence>
<keyword evidence="3" id="KW-1185">Reference proteome</keyword>
<organism evidence="2 3">
    <name type="scientific">Mycena maculata</name>
    <dbReference type="NCBI Taxonomy" id="230809"/>
    <lineage>
        <taxon>Eukaryota</taxon>
        <taxon>Fungi</taxon>
        <taxon>Dikarya</taxon>
        <taxon>Basidiomycota</taxon>
        <taxon>Agaricomycotina</taxon>
        <taxon>Agaricomycetes</taxon>
        <taxon>Agaricomycetidae</taxon>
        <taxon>Agaricales</taxon>
        <taxon>Marasmiineae</taxon>
        <taxon>Mycenaceae</taxon>
        <taxon>Mycena</taxon>
    </lineage>
</organism>
<comment type="caution">
    <text evidence="2">The sequence shown here is derived from an EMBL/GenBank/DDBJ whole genome shotgun (WGS) entry which is preliminary data.</text>
</comment>
<protein>
    <submittedName>
        <fullName evidence="2">Uncharacterized protein</fullName>
    </submittedName>
</protein>
<evidence type="ECO:0000256" key="1">
    <source>
        <dbReference type="SAM" id="Phobius"/>
    </source>
</evidence>
<sequence length="58" mass="6430">VLFSLIVGNVLCGSIIARRSFGGELNVHSAVYILSTMDVFSGLMGIHSIKKDTRRHRR</sequence>
<reference evidence="2" key="1">
    <citation type="submission" date="2023-03" db="EMBL/GenBank/DDBJ databases">
        <title>Massive genome expansion in bonnet fungi (Mycena s.s.) driven by repeated elements and novel gene families across ecological guilds.</title>
        <authorList>
            <consortium name="Lawrence Berkeley National Laboratory"/>
            <person name="Harder C.B."/>
            <person name="Miyauchi S."/>
            <person name="Viragh M."/>
            <person name="Kuo A."/>
            <person name="Thoen E."/>
            <person name="Andreopoulos B."/>
            <person name="Lu D."/>
            <person name="Skrede I."/>
            <person name="Drula E."/>
            <person name="Henrissat B."/>
            <person name="Morin E."/>
            <person name="Kohler A."/>
            <person name="Barry K."/>
            <person name="LaButti K."/>
            <person name="Morin E."/>
            <person name="Salamov A."/>
            <person name="Lipzen A."/>
            <person name="Mereny Z."/>
            <person name="Hegedus B."/>
            <person name="Baldrian P."/>
            <person name="Stursova M."/>
            <person name="Weitz H."/>
            <person name="Taylor A."/>
            <person name="Grigoriev I.V."/>
            <person name="Nagy L.G."/>
            <person name="Martin F."/>
            <person name="Kauserud H."/>
        </authorList>
    </citation>
    <scope>NUCLEOTIDE SEQUENCE</scope>
    <source>
        <strain evidence="2">CBHHK188m</strain>
    </source>
</reference>
<dbReference type="EMBL" id="JARJLG010000116">
    <property type="protein sequence ID" value="KAJ7742731.1"/>
    <property type="molecule type" value="Genomic_DNA"/>
</dbReference>
<gene>
    <name evidence="2" type="ORF">DFH07DRAFT_750136</name>
</gene>
<dbReference type="AlphaFoldDB" id="A0AAD7N2K4"/>
<name>A0AAD7N2K4_9AGAR</name>
<keyword evidence="1" id="KW-0472">Membrane</keyword>
<keyword evidence="1" id="KW-1133">Transmembrane helix</keyword>
<feature type="transmembrane region" description="Helical" evidence="1">
    <location>
        <begin position="30"/>
        <end position="49"/>
    </location>
</feature>
<feature type="non-terminal residue" evidence="2">
    <location>
        <position position="1"/>
    </location>
</feature>
<proteinExistence type="predicted"/>
<keyword evidence="1" id="KW-0812">Transmembrane</keyword>
<evidence type="ECO:0000313" key="2">
    <source>
        <dbReference type="EMBL" id="KAJ7742731.1"/>
    </source>
</evidence>
<accession>A0AAD7N2K4</accession>